<accession>A0A7R9IBP0</accession>
<dbReference type="EMBL" id="OE000153">
    <property type="protein sequence ID" value="CAD7452677.1"/>
    <property type="molecule type" value="Genomic_DNA"/>
</dbReference>
<proteinExistence type="predicted"/>
<gene>
    <name evidence="1" type="ORF">TTEB3V08_LOCUS853</name>
</gene>
<dbReference type="AlphaFoldDB" id="A0A7R9IBP0"/>
<organism evidence="1">
    <name type="scientific">Timema tahoe</name>
    <dbReference type="NCBI Taxonomy" id="61484"/>
    <lineage>
        <taxon>Eukaryota</taxon>
        <taxon>Metazoa</taxon>
        <taxon>Ecdysozoa</taxon>
        <taxon>Arthropoda</taxon>
        <taxon>Hexapoda</taxon>
        <taxon>Insecta</taxon>
        <taxon>Pterygota</taxon>
        <taxon>Neoptera</taxon>
        <taxon>Polyneoptera</taxon>
        <taxon>Phasmatodea</taxon>
        <taxon>Timematodea</taxon>
        <taxon>Timematoidea</taxon>
        <taxon>Timematidae</taxon>
        <taxon>Timema</taxon>
    </lineage>
</organism>
<name>A0A7R9IBP0_9NEOP</name>
<sequence>MRDLSSLEGYQDKTVVHGSRLTKQSSDIFALSVWCFLRTLYHGEARSNKESEKNRQRTFPDTDVVEYDVNVGRLIFYGCKECL</sequence>
<protein>
    <submittedName>
        <fullName evidence="1">Uncharacterized protein</fullName>
    </submittedName>
</protein>
<evidence type="ECO:0000313" key="1">
    <source>
        <dbReference type="EMBL" id="CAD7452677.1"/>
    </source>
</evidence>
<reference evidence="1" key="1">
    <citation type="submission" date="2020-11" db="EMBL/GenBank/DDBJ databases">
        <authorList>
            <person name="Tran Van P."/>
        </authorList>
    </citation>
    <scope>NUCLEOTIDE SEQUENCE</scope>
</reference>